<dbReference type="Proteomes" id="UP000664545">
    <property type="component" value="Unassembled WGS sequence"/>
</dbReference>
<keyword evidence="1" id="KW-0732">Signal</keyword>
<dbReference type="Pfam" id="PF21537">
    <property type="entry name" value="DUF1980_C"/>
    <property type="match status" value="1"/>
</dbReference>
<evidence type="ECO:0000313" key="4">
    <source>
        <dbReference type="Proteomes" id="UP000664545"/>
    </source>
</evidence>
<dbReference type="InterPro" id="IPR048447">
    <property type="entry name" value="DUF1980_C"/>
</dbReference>
<protein>
    <recommendedName>
        <fullName evidence="2">DUF1980 domain-containing protein</fullName>
    </recommendedName>
</protein>
<gene>
    <name evidence="3" type="ORF">JYB65_08570</name>
</gene>
<dbReference type="PROSITE" id="PS51257">
    <property type="entry name" value="PROKAR_LIPOPROTEIN"/>
    <property type="match status" value="1"/>
</dbReference>
<name>A0A939IJB8_CLOAM</name>
<reference evidence="3" key="1">
    <citation type="submission" date="2021-02" db="EMBL/GenBank/DDBJ databases">
        <title>Abyssanaerobacter marinus gen.nov., sp., nov, anaerobic bacterium isolated from the Onnuri vent field of Indian Ocean and suggestion of Mogibacteriaceae fam. nov., and proposal of reclassification of ambiguous this family's genus member.</title>
        <authorList>
            <person name="Kim Y.J."/>
            <person name="Yang J.-A."/>
        </authorList>
    </citation>
    <scope>NUCLEOTIDE SEQUENCE</scope>
    <source>
        <strain evidence="3">DSM 2634</strain>
    </source>
</reference>
<keyword evidence="4" id="KW-1185">Reference proteome</keyword>
<evidence type="ECO:0000256" key="1">
    <source>
        <dbReference type="SAM" id="SignalP"/>
    </source>
</evidence>
<feature type="signal peptide" evidence="1">
    <location>
        <begin position="1"/>
        <end position="30"/>
    </location>
</feature>
<evidence type="ECO:0000259" key="2">
    <source>
        <dbReference type="Pfam" id="PF21537"/>
    </source>
</evidence>
<dbReference type="AlphaFoldDB" id="A0A939IJB8"/>
<organism evidence="3 4">
    <name type="scientific">Clostridium aminobutyricum</name>
    <dbReference type="NCBI Taxonomy" id="33953"/>
    <lineage>
        <taxon>Bacteria</taxon>
        <taxon>Bacillati</taxon>
        <taxon>Bacillota</taxon>
        <taxon>Clostridia</taxon>
        <taxon>Eubacteriales</taxon>
        <taxon>Clostridiaceae</taxon>
        <taxon>Clostridium</taxon>
    </lineage>
</organism>
<dbReference type="RefSeq" id="WP_206582258.1">
    <property type="nucleotide sequence ID" value="NZ_JAFJZZ010000003.1"/>
</dbReference>
<accession>A0A939IJB8</accession>
<evidence type="ECO:0000313" key="3">
    <source>
        <dbReference type="EMBL" id="MBN7773414.1"/>
    </source>
</evidence>
<feature type="chain" id="PRO_5036979099" description="DUF1980 domain-containing protein" evidence="1">
    <location>
        <begin position="31"/>
        <end position="178"/>
    </location>
</feature>
<sequence length="178" mass="19503">MRRKKYGKRLRAFLLILSLLLILCSCGSNASGGAGTGNGAGADNGNEASFSLSSKQNGVIEIPEDFFLTQVNDIYTNAEDYLGRPIKYQGIFEASTYGEGENQQQILYVFRNSPGCCGNDGTAGFEVLWDGEIPEEHAWVEVEGVLQAYEDADGNKFLQVKLDSLNVLKERGKEFVSQ</sequence>
<feature type="domain" description="DUF1980" evidence="2">
    <location>
        <begin position="52"/>
        <end position="170"/>
    </location>
</feature>
<dbReference type="EMBL" id="JAFJZZ010000003">
    <property type="protein sequence ID" value="MBN7773414.1"/>
    <property type="molecule type" value="Genomic_DNA"/>
</dbReference>
<proteinExistence type="predicted"/>
<comment type="caution">
    <text evidence="3">The sequence shown here is derived from an EMBL/GenBank/DDBJ whole genome shotgun (WGS) entry which is preliminary data.</text>
</comment>